<dbReference type="AlphaFoldDB" id="A0A8S1MAS0"/>
<accession>A0A8S1MAS0</accession>
<reference evidence="1" key="1">
    <citation type="submission" date="2021-01" db="EMBL/GenBank/DDBJ databases">
        <authorList>
            <consortium name="Genoscope - CEA"/>
            <person name="William W."/>
        </authorList>
    </citation>
    <scope>NUCLEOTIDE SEQUENCE</scope>
</reference>
<dbReference type="Proteomes" id="UP000692954">
    <property type="component" value="Unassembled WGS sequence"/>
</dbReference>
<sequence length="243" mass="28193">MNNYYQLINQISLPKQQLQIQTNPDVINFNLNNNTYINKIKCQTHLTNQNKIEQNIKLYKDQSTQCELFTQDQNTQCSQILEHDPKLIQLVQSKITYTNDLLSQMESVDINDFHDFQPRQAISIQQSLSGSSTLMAIVQVNNNIIYEQLLTNQNQNFLNTISQLTNNKTIDDIKILIQQYLDILTLINQGLITHNFRKNYSIVDQLSFNENCFEQQSPGWLLTPTIKIVDSQNFSSDSLITNK</sequence>
<dbReference type="EMBL" id="CAJJDN010000029">
    <property type="protein sequence ID" value="CAD8072404.1"/>
    <property type="molecule type" value="Genomic_DNA"/>
</dbReference>
<comment type="caution">
    <text evidence="1">The sequence shown here is derived from an EMBL/GenBank/DDBJ whole genome shotgun (WGS) entry which is preliminary data.</text>
</comment>
<proteinExistence type="predicted"/>
<keyword evidence="2" id="KW-1185">Reference proteome</keyword>
<protein>
    <submittedName>
        <fullName evidence="1">Uncharacterized protein</fullName>
    </submittedName>
</protein>
<name>A0A8S1MAS0_9CILI</name>
<gene>
    <name evidence="1" type="ORF">PSON_ATCC_30995.1.T0290148</name>
</gene>
<organism evidence="1 2">
    <name type="scientific">Paramecium sonneborni</name>
    <dbReference type="NCBI Taxonomy" id="65129"/>
    <lineage>
        <taxon>Eukaryota</taxon>
        <taxon>Sar</taxon>
        <taxon>Alveolata</taxon>
        <taxon>Ciliophora</taxon>
        <taxon>Intramacronucleata</taxon>
        <taxon>Oligohymenophorea</taxon>
        <taxon>Peniculida</taxon>
        <taxon>Parameciidae</taxon>
        <taxon>Paramecium</taxon>
    </lineage>
</organism>
<evidence type="ECO:0000313" key="2">
    <source>
        <dbReference type="Proteomes" id="UP000692954"/>
    </source>
</evidence>
<evidence type="ECO:0000313" key="1">
    <source>
        <dbReference type="EMBL" id="CAD8072404.1"/>
    </source>
</evidence>
<dbReference type="OrthoDB" id="307853at2759"/>